<evidence type="ECO:0000256" key="1">
    <source>
        <dbReference type="SAM" id="SignalP"/>
    </source>
</evidence>
<proteinExistence type="predicted"/>
<dbReference type="Pfam" id="PF06551">
    <property type="entry name" value="DUF1120"/>
    <property type="match status" value="1"/>
</dbReference>
<reference evidence="2 3" key="1">
    <citation type="submission" date="2020-10" db="EMBL/GenBank/DDBJ databases">
        <title>Complete genome sequence of a novel Pseudomonas fluorescens strain isolated from the flower of kumarahou (Pomaderris kumeraho).</title>
        <authorList>
            <person name="Summers M.C."/>
            <person name="Nowak V."/>
            <person name="Fairhurst M.J."/>
            <person name="Owen J.G."/>
            <person name="Gerth M.L."/>
            <person name="Patrick W.M."/>
        </authorList>
    </citation>
    <scope>NUCLEOTIDE SEQUENCE [LARGE SCALE GENOMIC DNA]</scope>
    <source>
        <strain evidence="2 3">KF1</strain>
    </source>
</reference>
<sequence length="205" mass="21632">MFNRYLLLTTLLLNSLAQAASTVDLGVSGQLTPSACEPSLSNGGVYDVGKIAAKDLNAHQPTRLPPHSLKLAIDCQASTLLALEPRDNRQGSSYSGDQSHSFGLGLINDNQRLGALNLSFDSAVADGVEMYTLISSGPSTWAPSVILSPHALSAFTPIRNVTVPAPVQQLSARLSIQPIIAPTDTLLLIKEAPIDGSVTLTVKYL</sequence>
<evidence type="ECO:0000313" key="3">
    <source>
        <dbReference type="Proteomes" id="UP000593833"/>
    </source>
</evidence>
<dbReference type="RefSeq" id="WP_102625662.1">
    <property type="nucleotide sequence ID" value="NZ_CP063233.1"/>
</dbReference>
<protein>
    <submittedName>
        <fullName evidence="2">DUF1120 domain-containing protein</fullName>
    </submittedName>
</protein>
<dbReference type="InterPro" id="IPR010546">
    <property type="entry name" value="DUF1120"/>
</dbReference>
<organism evidence="2 3">
    <name type="scientific">Pseudomonas fluorescens</name>
    <dbReference type="NCBI Taxonomy" id="294"/>
    <lineage>
        <taxon>Bacteria</taxon>
        <taxon>Pseudomonadati</taxon>
        <taxon>Pseudomonadota</taxon>
        <taxon>Gammaproteobacteria</taxon>
        <taxon>Pseudomonadales</taxon>
        <taxon>Pseudomonadaceae</taxon>
        <taxon>Pseudomonas</taxon>
    </lineage>
</organism>
<keyword evidence="1" id="KW-0732">Signal</keyword>
<name>A0A7M2JB02_PSEFL</name>
<dbReference type="Proteomes" id="UP000593833">
    <property type="component" value="Chromosome"/>
</dbReference>
<dbReference type="EMBL" id="CP063233">
    <property type="protein sequence ID" value="QOU06339.1"/>
    <property type="molecule type" value="Genomic_DNA"/>
</dbReference>
<evidence type="ECO:0000313" key="2">
    <source>
        <dbReference type="EMBL" id="QOU06339.1"/>
    </source>
</evidence>
<gene>
    <name evidence="2" type="ORF">IM720_06385</name>
</gene>
<feature type="chain" id="PRO_5030705389" evidence="1">
    <location>
        <begin position="20"/>
        <end position="205"/>
    </location>
</feature>
<accession>A0A7M2JB02</accession>
<dbReference type="AlphaFoldDB" id="A0A7M2JB02"/>
<feature type="signal peptide" evidence="1">
    <location>
        <begin position="1"/>
        <end position="19"/>
    </location>
</feature>